<dbReference type="InterPro" id="IPR036365">
    <property type="entry name" value="PGBD-like_sf"/>
</dbReference>
<keyword evidence="1" id="KW-0732">Signal</keyword>
<accession>A0A4R2KCY7</accession>
<feature type="chain" id="PRO_5020880681" evidence="1">
    <location>
        <begin position="22"/>
        <end position="491"/>
    </location>
</feature>
<evidence type="ECO:0000313" key="4">
    <source>
        <dbReference type="Proteomes" id="UP000295142"/>
    </source>
</evidence>
<evidence type="ECO:0000256" key="1">
    <source>
        <dbReference type="SAM" id="SignalP"/>
    </source>
</evidence>
<evidence type="ECO:0000313" key="3">
    <source>
        <dbReference type="EMBL" id="TCO70784.1"/>
    </source>
</evidence>
<keyword evidence="4" id="KW-1185">Reference proteome</keyword>
<feature type="signal peptide" evidence="1">
    <location>
        <begin position="1"/>
        <end position="21"/>
    </location>
</feature>
<gene>
    <name evidence="3" type="ORF">EV655_10825</name>
</gene>
<dbReference type="InterPro" id="IPR036366">
    <property type="entry name" value="PGBDSf"/>
</dbReference>
<dbReference type="InterPro" id="IPR002477">
    <property type="entry name" value="Peptidoglycan-bd-like"/>
</dbReference>
<proteinExistence type="predicted"/>
<dbReference type="Pfam" id="PF01471">
    <property type="entry name" value="PG_binding_1"/>
    <property type="match status" value="1"/>
</dbReference>
<dbReference type="Proteomes" id="UP000295142">
    <property type="component" value="Unassembled WGS sequence"/>
</dbReference>
<dbReference type="AlphaFoldDB" id="A0A4R2KCY7"/>
<protein>
    <submittedName>
        <fullName evidence="3">Putative peptidoglycan binding protein</fullName>
    </submittedName>
</protein>
<dbReference type="EMBL" id="SLWW01000008">
    <property type="protein sequence ID" value="TCO70784.1"/>
    <property type="molecule type" value="Genomic_DNA"/>
</dbReference>
<dbReference type="Gene3D" id="1.10.101.10">
    <property type="entry name" value="PGBD-like superfamily/PGBD"/>
    <property type="match status" value="1"/>
</dbReference>
<organism evidence="3 4">
    <name type="scientific">Rhodovulum euryhalinum</name>
    <dbReference type="NCBI Taxonomy" id="35805"/>
    <lineage>
        <taxon>Bacteria</taxon>
        <taxon>Pseudomonadati</taxon>
        <taxon>Pseudomonadota</taxon>
        <taxon>Alphaproteobacteria</taxon>
        <taxon>Rhodobacterales</taxon>
        <taxon>Paracoccaceae</taxon>
        <taxon>Rhodovulum</taxon>
    </lineage>
</organism>
<sequence length="491" mass="52174">MLFRPLIAAALAAAIAAPVPAQERAAEAPPSAEADAVFSLRNVESLAFDSGRDGLFAIADGRLMHWSLFPLTLKASLQLDTLASDLAVSPRGALFLAGQRWNPDSLLLLGGSILAFPVDSEAGIKDWVRLYMVPDNAVGISQFSSVDFDDSGRAYFGSPVSFLLLVLPDDLAEVVPGTERRTFELSCGASAQLSVFEAEDQVFYFSSTIEGAALEFGRMAGPDEKAPRAECFRVANIYEQKASPATFYSVRHAVITRPAAEADGAPSRGVLVLEPNNGRLYFFEVGVAGGELLISRARSTEIDLAQLGAAEGESRTGSFGLLAASGDGTEIYVSGTSMRRVWRFGVDAGGKLVERGMFDLPAPAQAIEIAEDGRYAAFVTGENRFGAERVLTILDHPGKVPEGAPLPASLRSVRLLQELLNAAGFDAGRVDGIFGPRTIEAVQAYIEALERMTNGDALAAAVSDQGAVRGGVNLDPLRGLVESVFPRRFAQ</sequence>
<evidence type="ECO:0000259" key="2">
    <source>
        <dbReference type="Pfam" id="PF01471"/>
    </source>
</evidence>
<dbReference type="SUPFAM" id="SSF47090">
    <property type="entry name" value="PGBD-like"/>
    <property type="match status" value="1"/>
</dbReference>
<dbReference type="SUPFAM" id="SSF63829">
    <property type="entry name" value="Calcium-dependent phosphotriesterase"/>
    <property type="match status" value="1"/>
</dbReference>
<name>A0A4R2KCY7_9RHOB</name>
<reference evidence="3 4" key="1">
    <citation type="submission" date="2019-03" db="EMBL/GenBank/DDBJ databases">
        <title>Genomic Encyclopedia of Type Strains, Phase IV (KMG-IV): sequencing the most valuable type-strain genomes for metagenomic binning, comparative biology and taxonomic classification.</title>
        <authorList>
            <person name="Goeker M."/>
        </authorList>
    </citation>
    <scope>NUCLEOTIDE SEQUENCE [LARGE SCALE GENOMIC DNA]</scope>
    <source>
        <strain evidence="3 4">DSM 4868</strain>
    </source>
</reference>
<comment type="caution">
    <text evidence="3">The sequence shown here is derived from an EMBL/GenBank/DDBJ whole genome shotgun (WGS) entry which is preliminary data.</text>
</comment>
<dbReference type="RefSeq" id="WP_207901953.1">
    <property type="nucleotide sequence ID" value="NZ_SLWW01000008.1"/>
</dbReference>
<feature type="domain" description="Peptidoglycan binding-like" evidence="2">
    <location>
        <begin position="412"/>
        <end position="445"/>
    </location>
</feature>